<keyword evidence="6 13" id="KW-0812">Transmembrane</keyword>
<dbReference type="InterPro" id="IPR013112">
    <property type="entry name" value="FAD-bd_8"/>
</dbReference>
<accession>A0ABR1XXJ8</accession>
<keyword evidence="14" id="KW-0732">Signal</keyword>
<feature type="domain" description="FAD-binding FR-type" evidence="15">
    <location>
        <begin position="329"/>
        <end position="453"/>
    </location>
</feature>
<evidence type="ECO:0000256" key="14">
    <source>
        <dbReference type="SAM" id="SignalP"/>
    </source>
</evidence>
<comment type="similarity">
    <text evidence="2">Belongs to the ferric reductase (FRE) family.</text>
</comment>
<gene>
    <name evidence="16" type="ORF">IWX90DRAFT_199543</name>
</gene>
<evidence type="ECO:0000256" key="10">
    <source>
        <dbReference type="ARBA" id="ARBA00023065"/>
    </source>
</evidence>
<dbReference type="InterPro" id="IPR013121">
    <property type="entry name" value="Fe_red_NAD-bd_6"/>
</dbReference>
<comment type="caution">
    <text evidence="16">The sequence shown here is derived from an EMBL/GenBank/DDBJ whole genome shotgun (WGS) entry which is preliminary data.</text>
</comment>
<keyword evidence="17" id="KW-1185">Reference proteome</keyword>
<proteinExistence type="inferred from homology"/>
<dbReference type="EC" id="1.16.1.9" evidence="3"/>
<dbReference type="InterPro" id="IPR017927">
    <property type="entry name" value="FAD-bd_FR_type"/>
</dbReference>
<dbReference type="InterPro" id="IPR017938">
    <property type="entry name" value="Riboflavin_synthase-like_b-brl"/>
</dbReference>
<dbReference type="InterPro" id="IPR051410">
    <property type="entry name" value="Ferric/Cupric_Reductase"/>
</dbReference>
<dbReference type="PANTHER" id="PTHR32361:SF24">
    <property type="entry name" value="REDUCTASE, PUTATIVE (AFU_ORTHOLOGUE AFUA_3G10820)-RELATED"/>
    <property type="match status" value="1"/>
</dbReference>
<evidence type="ECO:0000256" key="5">
    <source>
        <dbReference type="ARBA" id="ARBA00022475"/>
    </source>
</evidence>
<dbReference type="InterPro" id="IPR013130">
    <property type="entry name" value="Fe3_Rdtase_TM_dom"/>
</dbReference>
<comment type="subcellular location">
    <subcellularLocation>
        <location evidence="1">Cell membrane</location>
        <topology evidence="1">Multi-pass membrane protein</topology>
    </subcellularLocation>
</comment>
<evidence type="ECO:0000256" key="3">
    <source>
        <dbReference type="ARBA" id="ARBA00012668"/>
    </source>
</evidence>
<keyword evidence="4" id="KW-0813">Transport</keyword>
<keyword evidence="9" id="KW-0560">Oxidoreductase</keyword>
<feature type="chain" id="PRO_5045244989" description="ferric-chelate reductase (NADPH)" evidence="14">
    <location>
        <begin position="18"/>
        <end position="605"/>
    </location>
</feature>
<dbReference type="EMBL" id="JBBWUH010000004">
    <property type="protein sequence ID" value="KAK8170150.1"/>
    <property type="molecule type" value="Genomic_DNA"/>
</dbReference>
<name>A0ABR1XXJ8_9PEZI</name>
<dbReference type="Gene3D" id="3.40.50.80">
    <property type="entry name" value="Nucleotide-binding domain of ferredoxin-NADP reductase (FNR) module"/>
    <property type="match status" value="1"/>
</dbReference>
<keyword evidence="8 13" id="KW-1133">Transmembrane helix</keyword>
<evidence type="ECO:0000256" key="6">
    <source>
        <dbReference type="ARBA" id="ARBA00022692"/>
    </source>
</evidence>
<dbReference type="Proteomes" id="UP001456524">
    <property type="component" value="Unassembled WGS sequence"/>
</dbReference>
<dbReference type="PANTHER" id="PTHR32361">
    <property type="entry name" value="FERRIC/CUPRIC REDUCTASE TRANSMEMBRANE COMPONENT"/>
    <property type="match status" value="1"/>
</dbReference>
<evidence type="ECO:0000256" key="9">
    <source>
        <dbReference type="ARBA" id="ARBA00023002"/>
    </source>
</evidence>
<protein>
    <recommendedName>
        <fullName evidence="3">ferric-chelate reductase (NADPH)</fullName>
        <ecNumber evidence="3">1.16.1.9</ecNumber>
    </recommendedName>
</protein>
<feature type="signal peptide" evidence="14">
    <location>
        <begin position="1"/>
        <end position="17"/>
    </location>
</feature>
<evidence type="ECO:0000256" key="7">
    <source>
        <dbReference type="ARBA" id="ARBA00022982"/>
    </source>
</evidence>
<feature type="transmembrane region" description="Helical" evidence="13">
    <location>
        <begin position="208"/>
        <end position="226"/>
    </location>
</feature>
<keyword evidence="7" id="KW-0249">Electron transport</keyword>
<dbReference type="InterPro" id="IPR039261">
    <property type="entry name" value="FNR_nucleotide-bd"/>
</dbReference>
<keyword evidence="5" id="KW-1003">Cell membrane</keyword>
<evidence type="ECO:0000256" key="13">
    <source>
        <dbReference type="SAM" id="Phobius"/>
    </source>
</evidence>
<feature type="transmembrane region" description="Helical" evidence="13">
    <location>
        <begin position="136"/>
        <end position="154"/>
    </location>
</feature>
<dbReference type="Pfam" id="PF08030">
    <property type="entry name" value="NAD_binding_6"/>
    <property type="match status" value="1"/>
</dbReference>
<dbReference type="PROSITE" id="PS51384">
    <property type="entry name" value="FAD_FR"/>
    <property type="match status" value="1"/>
</dbReference>
<keyword evidence="11 13" id="KW-0472">Membrane</keyword>
<dbReference type="Pfam" id="PF01794">
    <property type="entry name" value="Ferric_reduct"/>
    <property type="match status" value="1"/>
</dbReference>
<keyword evidence="10" id="KW-0406">Ion transport</keyword>
<dbReference type="SUPFAM" id="SSF63380">
    <property type="entry name" value="Riboflavin synthase domain-like"/>
    <property type="match status" value="1"/>
</dbReference>
<evidence type="ECO:0000256" key="12">
    <source>
        <dbReference type="ARBA" id="ARBA00048483"/>
    </source>
</evidence>
<dbReference type="SUPFAM" id="SSF52343">
    <property type="entry name" value="Ferredoxin reductase-like, C-terminal NADP-linked domain"/>
    <property type="match status" value="1"/>
</dbReference>
<evidence type="ECO:0000256" key="2">
    <source>
        <dbReference type="ARBA" id="ARBA00006278"/>
    </source>
</evidence>
<feature type="transmembrane region" description="Helical" evidence="13">
    <location>
        <begin position="174"/>
        <end position="196"/>
    </location>
</feature>
<evidence type="ECO:0000259" key="15">
    <source>
        <dbReference type="PROSITE" id="PS51384"/>
    </source>
</evidence>
<dbReference type="Pfam" id="PF08022">
    <property type="entry name" value="FAD_binding_8"/>
    <property type="match status" value="1"/>
</dbReference>
<evidence type="ECO:0000256" key="11">
    <source>
        <dbReference type="ARBA" id="ARBA00023136"/>
    </source>
</evidence>
<organism evidence="16 17">
    <name type="scientific">Phyllosticta citrichinensis</name>
    <dbReference type="NCBI Taxonomy" id="1130410"/>
    <lineage>
        <taxon>Eukaryota</taxon>
        <taxon>Fungi</taxon>
        <taxon>Dikarya</taxon>
        <taxon>Ascomycota</taxon>
        <taxon>Pezizomycotina</taxon>
        <taxon>Dothideomycetes</taxon>
        <taxon>Dothideomycetes incertae sedis</taxon>
        <taxon>Botryosphaeriales</taxon>
        <taxon>Phyllostictaceae</taxon>
        <taxon>Phyllosticta</taxon>
    </lineage>
</organism>
<dbReference type="SFLD" id="SFLDG01168">
    <property type="entry name" value="Ferric_reductase_subgroup_(FRE"/>
    <property type="match status" value="1"/>
</dbReference>
<reference evidence="16 17" key="1">
    <citation type="journal article" date="2022" name="G3 (Bethesda)">
        <title>Enemy or ally: a genomic approach to elucidate the lifestyle of Phyllosticta citrichinaensis.</title>
        <authorList>
            <person name="Buijs V.A."/>
            <person name="Groenewald J.Z."/>
            <person name="Haridas S."/>
            <person name="LaButti K.M."/>
            <person name="Lipzen A."/>
            <person name="Martin F.M."/>
            <person name="Barry K."/>
            <person name="Grigoriev I.V."/>
            <person name="Crous P.W."/>
            <person name="Seidl M.F."/>
        </authorList>
    </citation>
    <scope>NUCLEOTIDE SEQUENCE [LARGE SCALE GENOMIC DNA]</scope>
    <source>
        <strain evidence="16 17">CBS 129764</strain>
    </source>
</reference>
<evidence type="ECO:0000313" key="17">
    <source>
        <dbReference type="Proteomes" id="UP001456524"/>
    </source>
</evidence>
<sequence>MSAQNLVLLGLAGLATAAEQEHQLARRWGNMTPEQMAALEKALKNDFRVMSYLGYTWVACAVALTIWLVCITFTRYVRGIACLNNPAQRYFYAPNEYYGKFKRYLFDSPLFRTRHHREYKLSSAINVGSLPNRLQTIYITAYVGMNIAFCVIFIDWSSSMAVAKMLRNRSGNLAVMNMLALFLLAGRNNILLKLTGIPYDTYNLLHRWIGRVVVIEALTHTLAYLVPSVKSSGWSHFGSSLSTSQLILWGTIGTLAFLVIFLQAAGPLRHAFYEFFLHFHIFLAALAVAAVYIHLKAGELPNQLALLQGTIAIWVIDRAVRLWWIVLRNFGNGGTQAEVEVLPGECLRINLKVARPWKFRTGQHIYLYMPKLGWWTSHPFSLSWSENDSSFVEEKGSAVDIESIDRRQKTVSLLVRRRTGFTNTLWQKAEASPSGKFVTSAIAEGPYGFQDLDSYGTVMLFAAGIGITHQVPHVRHLVDAYSKKTAAVRRLTLVWIIQSPEHLEWIRPWMTEILSMPQRREVLKILLFVTRPRSTKEIHSPSSSVQMFPGKPNVQALVDQEMVEGVGAAAVSVCGTGSLADDVRFAVRTRQTRWNVDFFEEAFSW</sequence>
<dbReference type="SFLD" id="SFLDS00052">
    <property type="entry name" value="Ferric_Reductase_Domain"/>
    <property type="match status" value="1"/>
</dbReference>
<feature type="transmembrane region" description="Helical" evidence="13">
    <location>
        <begin position="246"/>
        <end position="268"/>
    </location>
</feature>
<evidence type="ECO:0000256" key="1">
    <source>
        <dbReference type="ARBA" id="ARBA00004651"/>
    </source>
</evidence>
<feature type="transmembrane region" description="Helical" evidence="13">
    <location>
        <begin position="52"/>
        <end position="73"/>
    </location>
</feature>
<evidence type="ECO:0000256" key="4">
    <source>
        <dbReference type="ARBA" id="ARBA00022448"/>
    </source>
</evidence>
<comment type="catalytic activity">
    <reaction evidence="12">
        <text>2 a Fe(II)-siderophore + NADP(+) + H(+) = 2 a Fe(III)-siderophore + NADPH</text>
        <dbReference type="Rhea" id="RHEA:28795"/>
        <dbReference type="Rhea" id="RHEA-COMP:11342"/>
        <dbReference type="Rhea" id="RHEA-COMP:11344"/>
        <dbReference type="ChEBI" id="CHEBI:15378"/>
        <dbReference type="ChEBI" id="CHEBI:29033"/>
        <dbReference type="ChEBI" id="CHEBI:29034"/>
        <dbReference type="ChEBI" id="CHEBI:57783"/>
        <dbReference type="ChEBI" id="CHEBI:58349"/>
        <dbReference type="EC" id="1.16.1.9"/>
    </reaction>
</comment>
<dbReference type="CDD" id="cd06186">
    <property type="entry name" value="NOX_Duox_like_FAD_NADP"/>
    <property type="match status" value="1"/>
</dbReference>
<evidence type="ECO:0000313" key="16">
    <source>
        <dbReference type="EMBL" id="KAK8170150.1"/>
    </source>
</evidence>
<feature type="transmembrane region" description="Helical" evidence="13">
    <location>
        <begin position="275"/>
        <end position="295"/>
    </location>
</feature>
<evidence type="ECO:0000256" key="8">
    <source>
        <dbReference type="ARBA" id="ARBA00022989"/>
    </source>
</evidence>